<dbReference type="OrthoDB" id="4505928at2759"/>
<name>A0A2K0WT99_GIBNY</name>
<organism evidence="2 3">
    <name type="scientific">Gibberella nygamai</name>
    <name type="common">Bean root rot disease fungus</name>
    <name type="synonym">Fusarium nygamai</name>
    <dbReference type="NCBI Taxonomy" id="42673"/>
    <lineage>
        <taxon>Eukaryota</taxon>
        <taxon>Fungi</taxon>
        <taxon>Dikarya</taxon>
        <taxon>Ascomycota</taxon>
        <taxon>Pezizomycotina</taxon>
        <taxon>Sordariomycetes</taxon>
        <taxon>Hypocreomycetidae</taxon>
        <taxon>Hypocreales</taxon>
        <taxon>Nectriaceae</taxon>
        <taxon>Fusarium</taxon>
        <taxon>Fusarium fujikuroi species complex</taxon>
    </lineage>
</organism>
<dbReference type="AlphaFoldDB" id="A0A2K0WT99"/>
<feature type="region of interest" description="Disordered" evidence="1">
    <location>
        <begin position="1"/>
        <end position="22"/>
    </location>
</feature>
<evidence type="ECO:0000313" key="2">
    <source>
        <dbReference type="EMBL" id="PNP85489.1"/>
    </source>
</evidence>
<evidence type="ECO:0000313" key="3">
    <source>
        <dbReference type="Proteomes" id="UP000236664"/>
    </source>
</evidence>
<reference evidence="2 3" key="1">
    <citation type="submission" date="2017-06" db="EMBL/GenBank/DDBJ databases">
        <title>Genome of Fusarium nygamai isolate CS10214.</title>
        <authorList>
            <person name="Gardiner D.M."/>
            <person name="Obanor F."/>
            <person name="Kazan K."/>
        </authorList>
    </citation>
    <scope>NUCLEOTIDE SEQUENCE [LARGE SCALE GENOMIC DNA]</scope>
    <source>
        <strain evidence="2 3">CS10214</strain>
    </source>
</reference>
<dbReference type="PANTHER" id="PTHR42070">
    <property type="entry name" value="FILAMENT ASSOCIATED PROTEIN, PUTATIVE (AFU_ORTHOLOGUE AFUA_8G06630)-RELATED"/>
    <property type="match status" value="1"/>
</dbReference>
<sequence length="259" mass="28384">MSTPAQKANLARIRDNQRRSRARRREYLQELEQRLRVYELQGVEASSEVQHAARRVAEENRQLRGLLNRHGISDDYISSYLNSGTASSQNDPAAISHFPPNTHSDSVHSLQQVIAPRRPTALDTGVSYGLPPQESREPSIASGSTSSSSIWESGQAIQPPSAYTRPLPSNVPTPVPRQSITSSMHPQHYTSQMFPDPQVSRTESYHAIATPGSLMDDPRRHSYSVAPMPGDVSSTMGYSIPMTSFHNPVGQDGGPSGPC</sequence>
<feature type="compositionally biased region" description="Low complexity" evidence="1">
    <location>
        <begin position="139"/>
        <end position="153"/>
    </location>
</feature>
<evidence type="ECO:0000256" key="1">
    <source>
        <dbReference type="SAM" id="MobiDB-lite"/>
    </source>
</evidence>
<feature type="compositionally biased region" description="Polar residues" evidence="1">
    <location>
        <begin position="232"/>
        <end position="246"/>
    </location>
</feature>
<protein>
    <recommendedName>
        <fullName evidence="4">BZIP domain-containing protein</fullName>
    </recommendedName>
</protein>
<dbReference type="EMBL" id="MTQA01000018">
    <property type="protein sequence ID" value="PNP85489.1"/>
    <property type="molecule type" value="Genomic_DNA"/>
</dbReference>
<feature type="compositionally biased region" description="Polar residues" evidence="1">
    <location>
        <begin position="99"/>
        <end position="109"/>
    </location>
</feature>
<feature type="region of interest" description="Disordered" evidence="1">
    <location>
        <begin position="83"/>
        <end position="109"/>
    </location>
</feature>
<feature type="compositionally biased region" description="Polar residues" evidence="1">
    <location>
        <begin position="176"/>
        <end position="193"/>
    </location>
</feature>
<accession>A0A2K0WT99</accession>
<keyword evidence="3" id="KW-1185">Reference proteome</keyword>
<evidence type="ECO:0008006" key="4">
    <source>
        <dbReference type="Google" id="ProtNLM"/>
    </source>
</evidence>
<comment type="caution">
    <text evidence="2">The sequence shown here is derived from an EMBL/GenBank/DDBJ whole genome shotgun (WGS) entry which is preliminary data.</text>
</comment>
<dbReference type="Proteomes" id="UP000236664">
    <property type="component" value="Unassembled WGS sequence"/>
</dbReference>
<feature type="region of interest" description="Disordered" evidence="1">
    <location>
        <begin position="122"/>
        <end position="259"/>
    </location>
</feature>
<dbReference type="STRING" id="42673.A0A2K0WT99"/>
<proteinExistence type="predicted"/>
<dbReference type="PANTHER" id="PTHR42070:SF1">
    <property type="entry name" value="FILAMENT ASSOCIATED PROTEIN, PUTATIVE (AFU_ORTHOLOGUE AFUA_8G06630)-RELATED"/>
    <property type="match status" value="1"/>
</dbReference>
<gene>
    <name evidence="2" type="ORF">FNYG_00545</name>
</gene>